<dbReference type="AlphaFoldDB" id="A0A5C5ZNB4"/>
<dbReference type="Proteomes" id="UP000315440">
    <property type="component" value="Unassembled WGS sequence"/>
</dbReference>
<evidence type="ECO:0000256" key="1">
    <source>
        <dbReference type="SAM" id="MobiDB-lite"/>
    </source>
</evidence>
<organism evidence="2 3">
    <name type="scientific">Pseudobythopirellula maris</name>
    <dbReference type="NCBI Taxonomy" id="2527991"/>
    <lineage>
        <taxon>Bacteria</taxon>
        <taxon>Pseudomonadati</taxon>
        <taxon>Planctomycetota</taxon>
        <taxon>Planctomycetia</taxon>
        <taxon>Pirellulales</taxon>
        <taxon>Lacipirellulaceae</taxon>
        <taxon>Pseudobythopirellula</taxon>
    </lineage>
</organism>
<protein>
    <submittedName>
        <fullName evidence="2">Uncharacterized protein</fullName>
    </submittedName>
</protein>
<accession>A0A5C5ZNB4</accession>
<feature type="region of interest" description="Disordered" evidence="1">
    <location>
        <begin position="1"/>
        <end position="30"/>
    </location>
</feature>
<evidence type="ECO:0000313" key="3">
    <source>
        <dbReference type="Proteomes" id="UP000315440"/>
    </source>
</evidence>
<sequence length="70" mass="7917">MDEPTKPIDDLRPEYDFERMPSLGRGKHAERYRQGTNVVLPDPDVYKAFPTSDAVNAALRGLIDRGIDTK</sequence>
<comment type="caution">
    <text evidence="2">The sequence shown here is derived from an EMBL/GenBank/DDBJ whole genome shotgun (WGS) entry which is preliminary data.</text>
</comment>
<keyword evidence="3" id="KW-1185">Reference proteome</keyword>
<feature type="compositionally biased region" description="Basic and acidic residues" evidence="1">
    <location>
        <begin position="1"/>
        <end position="19"/>
    </location>
</feature>
<dbReference type="RefSeq" id="WP_197525597.1">
    <property type="nucleotide sequence ID" value="NZ_SJPQ01000002.1"/>
</dbReference>
<gene>
    <name evidence="2" type="ORF">Mal64_18100</name>
</gene>
<dbReference type="EMBL" id="SJPQ01000002">
    <property type="protein sequence ID" value="TWT88331.1"/>
    <property type="molecule type" value="Genomic_DNA"/>
</dbReference>
<proteinExistence type="predicted"/>
<reference evidence="2 3" key="1">
    <citation type="submission" date="2019-02" db="EMBL/GenBank/DDBJ databases">
        <title>Deep-cultivation of Planctomycetes and their phenomic and genomic characterization uncovers novel biology.</title>
        <authorList>
            <person name="Wiegand S."/>
            <person name="Jogler M."/>
            <person name="Boedeker C."/>
            <person name="Pinto D."/>
            <person name="Vollmers J."/>
            <person name="Rivas-Marin E."/>
            <person name="Kohn T."/>
            <person name="Peeters S.H."/>
            <person name="Heuer A."/>
            <person name="Rast P."/>
            <person name="Oberbeckmann S."/>
            <person name="Bunk B."/>
            <person name="Jeske O."/>
            <person name="Meyerdierks A."/>
            <person name="Storesund J.E."/>
            <person name="Kallscheuer N."/>
            <person name="Luecker S."/>
            <person name="Lage O.M."/>
            <person name="Pohl T."/>
            <person name="Merkel B.J."/>
            <person name="Hornburger P."/>
            <person name="Mueller R.-W."/>
            <person name="Bruemmer F."/>
            <person name="Labrenz M."/>
            <person name="Spormann A.M."/>
            <person name="Op Den Camp H."/>
            <person name="Overmann J."/>
            <person name="Amann R."/>
            <person name="Jetten M.S.M."/>
            <person name="Mascher T."/>
            <person name="Medema M.H."/>
            <person name="Devos D.P."/>
            <person name="Kaster A.-K."/>
            <person name="Ovreas L."/>
            <person name="Rohde M."/>
            <person name="Galperin M.Y."/>
            <person name="Jogler C."/>
        </authorList>
    </citation>
    <scope>NUCLEOTIDE SEQUENCE [LARGE SCALE GENOMIC DNA]</scope>
    <source>
        <strain evidence="2 3">Mal64</strain>
    </source>
</reference>
<evidence type="ECO:0000313" key="2">
    <source>
        <dbReference type="EMBL" id="TWT88331.1"/>
    </source>
</evidence>
<name>A0A5C5ZNB4_9BACT</name>